<feature type="repeat" description="WD" evidence="3">
    <location>
        <begin position="1061"/>
        <end position="1092"/>
    </location>
</feature>
<keyword evidence="7" id="KW-1185">Reference proteome</keyword>
<dbReference type="Gene3D" id="2.130.10.10">
    <property type="entry name" value="YVTN repeat-like/Quinoprotein amine dehydrogenase"/>
    <property type="match status" value="4"/>
</dbReference>
<dbReference type="Pfam" id="PF00400">
    <property type="entry name" value="WD40"/>
    <property type="match status" value="9"/>
</dbReference>
<dbReference type="Pfam" id="PF23389">
    <property type="entry name" value="Beta-prop_WDR19_1st"/>
    <property type="match status" value="1"/>
</dbReference>
<feature type="repeat" description="WD" evidence="3">
    <location>
        <begin position="684"/>
        <end position="725"/>
    </location>
</feature>
<dbReference type="InterPro" id="IPR015943">
    <property type="entry name" value="WD40/YVTN_repeat-like_dom_sf"/>
</dbReference>
<dbReference type="InterPro" id="IPR019775">
    <property type="entry name" value="WD40_repeat_CS"/>
</dbReference>
<dbReference type="Pfam" id="PF20703">
    <property type="entry name" value="nSTAND1"/>
    <property type="match status" value="1"/>
</dbReference>
<evidence type="ECO:0000313" key="6">
    <source>
        <dbReference type="EMBL" id="MDI6097202.1"/>
    </source>
</evidence>
<dbReference type="PRINTS" id="PR00320">
    <property type="entry name" value="GPROTEINBRPT"/>
</dbReference>
<proteinExistence type="predicted"/>
<feature type="repeat" description="WD" evidence="3">
    <location>
        <begin position="810"/>
        <end position="843"/>
    </location>
</feature>
<dbReference type="InterPro" id="IPR020472">
    <property type="entry name" value="WD40_PAC1"/>
</dbReference>
<evidence type="ECO:0000256" key="2">
    <source>
        <dbReference type="ARBA" id="ARBA00022737"/>
    </source>
</evidence>
<dbReference type="SMART" id="SM00320">
    <property type="entry name" value="WD40"/>
    <property type="match status" value="14"/>
</dbReference>
<evidence type="ECO:0000256" key="3">
    <source>
        <dbReference type="PROSITE-ProRule" id="PRU00221"/>
    </source>
</evidence>
<feature type="repeat" description="WD" evidence="3">
    <location>
        <begin position="893"/>
        <end position="934"/>
    </location>
</feature>
<gene>
    <name evidence="6" type="ORF">QLQ12_01080</name>
</gene>
<organism evidence="6 7">
    <name type="scientific">Actinoplanes sandaracinus</name>
    <dbReference type="NCBI Taxonomy" id="3045177"/>
    <lineage>
        <taxon>Bacteria</taxon>
        <taxon>Bacillati</taxon>
        <taxon>Actinomycetota</taxon>
        <taxon>Actinomycetes</taxon>
        <taxon>Micromonosporales</taxon>
        <taxon>Micromonosporaceae</taxon>
        <taxon>Actinoplanes</taxon>
    </lineage>
</organism>
<name>A0ABT6WBZ5_9ACTN</name>
<feature type="repeat" description="WD" evidence="3">
    <location>
        <begin position="768"/>
        <end position="800"/>
    </location>
</feature>
<dbReference type="Proteomes" id="UP001241758">
    <property type="component" value="Unassembled WGS sequence"/>
</dbReference>
<feature type="repeat" description="WD" evidence="3">
    <location>
        <begin position="519"/>
        <end position="551"/>
    </location>
</feature>
<dbReference type="PROSITE" id="PS50294">
    <property type="entry name" value="WD_REPEATS_REGION"/>
    <property type="match status" value="11"/>
</dbReference>
<dbReference type="EMBL" id="JASCTH010000001">
    <property type="protein sequence ID" value="MDI6097202.1"/>
    <property type="molecule type" value="Genomic_DNA"/>
</dbReference>
<feature type="repeat" description="WD" evidence="3">
    <location>
        <begin position="977"/>
        <end position="1018"/>
    </location>
</feature>
<dbReference type="InterPro" id="IPR001680">
    <property type="entry name" value="WD40_rpt"/>
</dbReference>
<feature type="domain" description="Novel STAND NTPase 1" evidence="4">
    <location>
        <begin position="30"/>
        <end position="412"/>
    </location>
</feature>
<dbReference type="InterPro" id="IPR036322">
    <property type="entry name" value="WD40_repeat_dom_sf"/>
</dbReference>
<dbReference type="InterPro" id="IPR049052">
    <property type="entry name" value="nSTAND1"/>
</dbReference>
<evidence type="ECO:0000259" key="5">
    <source>
        <dbReference type="Pfam" id="PF23389"/>
    </source>
</evidence>
<dbReference type="InterPro" id="IPR050349">
    <property type="entry name" value="WD_LIS1/nudF_dynein_reg"/>
</dbReference>
<dbReference type="Gene3D" id="3.40.50.300">
    <property type="entry name" value="P-loop containing nucleotide triphosphate hydrolases"/>
    <property type="match status" value="1"/>
</dbReference>
<feature type="repeat" description="WD" evidence="3">
    <location>
        <begin position="935"/>
        <end position="966"/>
    </location>
</feature>
<keyword evidence="2" id="KW-0677">Repeat</keyword>
<evidence type="ECO:0000259" key="4">
    <source>
        <dbReference type="Pfam" id="PF20703"/>
    </source>
</evidence>
<feature type="repeat" description="WD" evidence="3">
    <location>
        <begin position="851"/>
        <end position="882"/>
    </location>
</feature>
<comment type="caution">
    <text evidence="6">The sequence shown here is derived from an EMBL/GenBank/DDBJ whole genome shotgun (WGS) entry which is preliminary data.</text>
</comment>
<feature type="domain" description="WDR19 first beta-propeller" evidence="5">
    <location>
        <begin position="661"/>
        <end position="799"/>
    </location>
</feature>
<dbReference type="RefSeq" id="WP_282756455.1">
    <property type="nucleotide sequence ID" value="NZ_JASCTH010000001.1"/>
</dbReference>
<dbReference type="SUPFAM" id="SSF50978">
    <property type="entry name" value="WD40 repeat-like"/>
    <property type="match status" value="2"/>
</dbReference>
<evidence type="ECO:0000313" key="7">
    <source>
        <dbReference type="Proteomes" id="UP001241758"/>
    </source>
</evidence>
<dbReference type="InterPro" id="IPR027417">
    <property type="entry name" value="P-loop_NTPase"/>
</dbReference>
<dbReference type="SUPFAM" id="SSF52540">
    <property type="entry name" value="P-loop containing nucleoside triphosphate hydrolases"/>
    <property type="match status" value="1"/>
</dbReference>
<feature type="repeat" description="WD" evidence="3">
    <location>
        <begin position="1019"/>
        <end position="1050"/>
    </location>
</feature>
<dbReference type="PROSITE" id="PS00678">
    <property type="entry name" value="WD_REPEATS_1"/>
    <property type="match status" value="1"/>
</dbReference>
<reference evidence="6 7" key="1">
    <citation type="submission" date="2023-05" db="EMBL/GenBank/DDBJ databases">
        <title>Actinoplanes sp. NEAU-A12 genome sequencing.</title>
        <authorList>
            <person name="Wang Z.-S."/>
        </authorList>
    </citation>
    <scope>NUCLEOTIDE SEQUENCE [LARGE SCALE GENOMIC DNA]</scope>
    <source>
        <strain evidence="6 7">NEAU-A12</strain>
    </source>
</reference>
<dbReference type="InterPro" id="IPR057855">
    <property type="entry name" value="Beta-prop_WDR19_1st"/>
</dbReference>
<protein>
    <submittedName>
        <fullName evidence="6">WD40 repeat domain-containing protein</fullName>
    </submittedName>
</protein>
<accession>A0ABT6WBZ5</accession>
<dbReference type="PANTHER" id="PTHR44129">
    <property type="entry name" value="WD REPEAT-CONTAINING PROTEIN POP1"/>
    <property type="match status" value="1"/>
</dbReference>
<evidence type="ECO:0000256" key="1">
    <source>
        <dbReference type="ARBA" id="ARBA00022574"/>
    </source>
</evidence>
<dbReference type="PROSITE" id="PS50082">
    <property type="entry name" value="WD_REPEATS_2"/>
    <property type="match status" value="11"/>
</dbReference>
<feature type="repeat" description="WD" evidence="3">
    <location>
        <begin position="561"/>
        <end position="594"/>
    </location>
</feature>
<dbReference type="CDD" id="cd00200">
    <property type="entry name" value="WD40"/>
    <property type="match status" value="2"/>
</dbReference>
<sequence>MILLVLARVMPYYVQRTNSLDRVWNPALSPYPGLDPFTSDDAAIFFGREQESHEILERLADSPAEPSGRLLLIIGASGIGKSSLLHAGVLPMLNRVHRHWEVIGVFRPSTNPITRMYAAVSDRLGVPPPDEQDPLAVLTDRAARAKPGRPVEARMLVVDQMEEIFTLNSAEQRDEFLRLLERSLEADPGLHVVGILRSEFLTDMLTGPIASLVRQPITVGPMDRKGLFQAIEGPAKYVGLEFEPGLVSRMVDDARSGDALPLLAYVLQELYLKSGRDSEITQALYLDMGGVSGALAKRADRILASFGEDRSTFVIDVMLSFVTIDGREPARRLVRRAQLSGEAADVVGAFVANRILTTLSIGSDAFIGVSHEALFRAWAPLRQAIEIRTDYLRRRGQVERWAAEWEAAGRQPAYLLSGERLAFTQQWLSSVSTPEKGHEFDGSVDSLTMEYLEISYRADRTAMERLADSVAAHAMASLKEDPEKSLLLALAAVEEIAPTAQAYRALWAAVHASRLRGVLKGHTDWVFSAAWSPRTDVVATGSRDGEIKVWEQKNQYQPQRLGRHNDWVLGVAWNATGTLLVSCSRDQTLRLWHIGGFHLLKSVSLGSPSRCVEWDHRHHEIVVGTDDGLVRIFDEDLHEVRRFAAHDKEVRAISSSVLGDIAVGLADGSVVVLDREDGRVVRRITHHTDWIHCVAWSPDGAALLIGSRDRSTTLWSAPTWRMTGSLTHLGEEVRCATWSPDGRQILFGLHDGTGRVWTHNLSRELSVLQGHEDWIRCAAWSRDGNLIVTGSQDHTVRLWSPFAEDDGFLIDTASGWVHAISWAPDCSMLASGSSDSRVRIWRMTGDLVTVLDEHQDDVVSLDWSRDGGHLASASRDRTVTVWHAGTWTKVARLQGHTLDVLGVRWSPNSRWVASAGRDRRVCIWDTRDWTLSATLHGHTDEVLGVAWSADGQWLASGSRDRTVRIWRTDDWSQADQLPGHVDDVFAVCWSPSGEWLASGSRDRTIRIWRASTRQCEAVLSGHEDEVLSLSWSPDERWLVTGSRDRTWRIWASTDWHEFPVFGEHGDEIRSVVWSRQGDQLATAGRDSTIRFWRPILDLDALIRLAKTRTFRELSLTERELLLHEPFLPSLALPGSASA</sequence>
<keyword evidence="1 3" id="KW-0853">WD repeat</keyword>